<proteinExistence type="predicted"/>
<feature type="region of interest" description="Disordered" evidence="1">
    <location>
        <begin position="1"/>
        <end position="64"/>
    </location>
</feature>
<evidence type="ECO:0000256" key="1">
    <source>
        <dbReference type="SAM" id="MobiDB-lite"/>
    </source>
</evidence>
<sequence length="145" mass="15328">ADAKYPGSHTGDGVGPGPSALNPAGVYPKSDPQGKASHTPPPSLLPNTAPSPSRASSNSPACLGNPFLMNKAFSNLDHSLGEVIQLIESEEEAVSNSEEPSDLLRKFRAWRDDLDRIRNGGQRLPQSRSHSTGRSGLREGGIFAD</sequence>
<dbReference type="EMBL" id="ML178831">
    <property type="protein sequence ID" value="TFK99869.1"/>
    <property type="molecule type" value="Genomic_DNA"/>
</dbReference>
<evidence type="ECO:0000313" key="3">
    <source>
        <dbReference type="Proteomes" id="UP000305067"/>
    </source>
</evidence>
<gene>
    <name evidence="2" type="ORF">BDV98DRAFT_509823</name>
</gene>
<feature type="region of interest" description="Disordered" evidence="1">
    <location>
        <begin position="118"/>
        <end position="145"/>
    </location>
</feature>
<name>A0A5C3QFE2_9AGAR</name>
<protein>
    <submittedName>
        <fullName evidence="2">Uncharacterized protein</fullName>
    </submittedName>
</protein>
<feature type="non-terminal residue" evidence="2">
    <location>
        <position position="1"/>
    </location>
</feature>
<accession>A0A5C3QFE2</accession>
<evidence type="ECO:0000313" key="2">
    <source>
        <dbReference type="EMBL" id="TFK99869.1"/>
    </source>
</evidence>
<organism evidence="2 3">
    <name type="scientific">Pterulicium gracile</name>
    <dbReference type="NCBI Taxonomy" id="1884261"/>
    <lineage>
        <taxon>Eukaryota</taxon>
        <taxon>Fungi</taxon>
        <taxon>Dikarya</taxon>
        <taxon>Basidiomycota</taxon>
        <taxon>Agaricomycotina</taxon>
        <taxon>Agaricomycetes</taxon>
        <taxon>Agaricomycetidae</taxon>
        <taxon>Agaricales</taxon>
        <taxon>Pleurotineae</taxon>
        <taxon>Pterulaceae</taxon>
        <taxon>Pterulicium</taxon>
    </lineage>
</organism>
<dbReference type="AlphaFoldDB" id="A0A5C3QFE2"/>
<feature type="compositionally biased region" description="Low complexity" evidence="1">
    <location>
        <begin position="50"/>
        <end position="61"/>
    </location>
</feature>
<keyword evidence="3" id="KW-1185">Reference proteome</keyword>
<reference evidence="2 3" key="1">
    <citation type="journal article" date="2019" name="Nat. Ecol. Evol.">
        <title>Megaphylogeny resolves global patterns of mushroom evolution.</title>
        <authorList>
            <person name="Varga T."/>
            <person name="Krizsan K."/>
            <person name="Foldi C."/>
            <person name="Dima B."/>
            <person name="Sanchez-Garcia M."/>
            <person name="Sanchez-Ramirez S."/>
            <person name="Szollosi G.J."/>
            <person name="Szarkandi J.G."/>
            <person name="Papp V."/>
            <person name="Albert L."/>
            <person name="Andreopoulos W."/>
            <person name="Angelini C."/>
            <person name="Antonin V."/>
            <person name="Barry K.W."/>
            <person name="Bougher N.L."/>
            <person name="Buchanan P."/>
            <person name="Buyck B."/>
            <person name="Bense V."/>
            <person name="Catcheside P."/>
            <person name="Chovatia M."/>
            <person name="Cooper J."/>
            <person name="Damon W."/>
            <person name="Desjardin D."/>
            <person name="Finy P."/>
            <person name="Geml J."/>
            <person name="Haridas S."/>
            <person name="Hughes K."/>
            <person name="Justo A."/>
            <person name="Karasinski D."/>
            <person name="Kautmanova I."/>
            <person name="Kiss B."/>
            <person name="Kocsube S."/>
            <person name="Kotiranta H."/>
            <person name="LaButti K.M."/>
            <person name="Lechner B.E."/>
            <person name="Liimatainen K."/>
            <person name="Lipzen A."/>
            <person name="Lukacs Z."/>
            <person name="Mihaltcheva S."/>
            <person name="Morgado L.N."/>
            <person name="Niskanen T."/>
            <person name="Noordeloos M.E."/>
            <person name="Ohm R.A."/>
            <person name="Ortiz-Santana B."/>
            <person name="Ovrebo C."/>
            <person name="Racz N."/>
            <person name="Riley R."/>
            <person name="Savchenko A."/>
            <person name="Shiryaev A."/>
            <person name="Soop K."/>
            <person name="Spirin V."/>
            <person name="Szebenyi C."/>
            <person name="Tomsovsky M."/>
            <person name="Tulloss R.E."/>
            <person name="Uehling J."/>
            <person name="Grigoriev I.V."/>
            <person name="Vagvolgyi C."/>
            <person name="Papp T."/>
            <person name="Martin F.M."/>
            <person name="Miettinen O."/>
            <person name="Hibbett D.S."/>
            <person name="Nagy L.G."/>
        </authorList>
    </citation>
    <scope>NUCLEOTIDE SEQUENCE [LARGE SCALE GENOMIC DNA]</scope>
    <source>
        <strain evidence="2 3">CBS 309.79</strain>
    </source>
</reference>
<dbReference type="OrthoDB" id="2560792at2759"/>
<feature type="compositionally biased region" description="Polar residues" evidence="1">
    <location>
        <begin position="124"/>
        <end position="134"/>
    </location>
</feature>
<dbReference type="Proteomes" id="UP000305067">
    <property type="component" value="Unassembled WGS sequence"/>
</dbReference>